<sequence length="274" mass="29186">MANYTAADVKRLRELTGSGMMDCKNALADTDGDFDKAVELLRIKGAKDVGKRAERTTAEGLVAAKDGVMVEINSETDFVAKNAEFQQLAEQVVAVAATAKPGDLETLKALDLGGKTVDEAVQALAAKIGEKLELRRVISLNGPVATYLHKRASDLPPAVGVLVEYTGEGDAAAEAARAAAMQVAALKAKYVTRDEVPADIVENERRIAEQTAREEGKPEAALPKITEGRVNGFFKDVVLLEQSSVTDSKKTVKALLDEAGVTITRFARFEVGAN</sequence>
<dbReference type="InterPro" id="IPR018101">
    <property type="entry name" value="Transl_elong_Ts_CS"/>
</dbReference>
<feature type="domain" description="Translation elongation factor EFTs/EF1B dimerisation" evidence="9">
    <location>
        <begin position="67"/>
        <end position="272"/>
    </location>
</feature>
<organism evidence="10 11">
    <name type="scientific">Nocardia abscessus</name>
    <dbReference type="NCBI Taxonomy" id="120957"/>
    <lineage>
        <taxon>Bacteria</taxon>
        <taxon>Bacillati</taxon>
        <taxon>Actinomycetota</taxon>
        <taxon>Actinomycetes</taxon>
        <taxon>Mycobacteriales</taxon>
        <taxon>Nocardiaceae</taxon>
        <taxon>Nocardia</taxon>
    </lineage>
</organism>
<dbReference type="Proteomes" id="UP000807309">
    <property type="component" value="Unassembled WGS sequence"/>
</dbReference>
<gene>
    <name evidence="6" type="primary">tsf</name>
    <name evidence="10" type="ORF">IU470_16970</name>
</gene>
<evidence type="ECO:0000259" key="9">
    <source>
        <dbReference type="Pfam" id="PF00889"/>
    </source>
</evidence>
<keyword evidence="6" id="KW-0963">Cytoplasm</keyword>
<comment type="subcellular location">
    <subcellularLocation>
        <location evidence="6 8">Cytoplasm</location>
    </subcellularLocation>
</comment>
<evidence type="ECO:0000256" key="8">
    <source>
        <dbReference type="RuleBase" id="RU000643"/>
    </source>
</evidence>
<dbReference type="Gene3D" id="1.10.286.20">
    <property type="match status" value="1"/>
</dbReference>
<keyword evidence="11" id="KW-1185">Reference proteome</keyword>
<dbReference type="InterPro" id="IPR009060">
    <property type="entry name" value="UBA-like_sf"/>
</dbReference>
<evidence type="ECO:0000256" key="7">
    <source>
        <dbReference type="RuleBase" id="RU000642"/>
    </source>
</evidence>
<protein>
    <recommendedName>
        <fullName evidence="2 6">Elongation factor Ts</fullName>
        <shortName evidence="6">EF-Ts</shortName>
    </recommendedName>
</protein>
<dbReference type="Gene3D" id="3.30.479.20">
    <property type="entry name" value="Elongation factor Ts, dimerisation domain"/>
    <property type="match status" value="2"/>
</dbReference>
<dbReference type="SUPFAM" id="SSF54713">
    <property type="entry name" value="Elongation factor Ts (EF-Ts), dimerisation domain"/>
    <property type="match status" value="1"/>
</dbReference>
<dbReference type="NCBIfam" id="TIGR00116">
    <property type="entry name" value="tsf"/>
    <property type="match status" value="1"/>
</dbReference>
<dbReference type="EMBL" id="JADLRE010000012">
    <property type="protein sequence ID" value="MBF6226790.1"/>
    <property type="molecule type" value="Genomic_DNA"/>
</dbReference>
<dbReference type="InterPro" id="IPR036402">
    <property type="entry name" value="EF-Ts_dimer_sf"/>
</dbReference>
<evidence type="ECO:0000256" key="1">
    <source>
        <dbReference type="ARBA" id="ARBA00005532"/>
    </source>
</evidence>
<comment type="caution">
    <text evidence="10">The sequence shown here is derived from an EMBL/GenBank/DDBJ whole genome shotgun (WGS) entry which is preliminary data.</text>
</comment>
<dbReference type="InterPro" id="IPR001816">
    <property type="entry name" value="Transl_elong_EFTs/EF1B"/>
</dbReference>
<dbReference type="PANTHER" id="PTHR11741:SF0">
    <property type="entry name" value="ELONGATION FACTOR TS, MITOCHONDRIAL"/>
    <property type="match status" value="1"/>
</dbReference>
<keyword evidence="3 6" id="KW-0251">Elongation factor</keyword>
<proteinExistence type="inferred from homology"/>
<keyword evidence="4 6" id="KW-0648">Protein biosynthesis</keyword>
<evidence type="ECO:0000256" key="4">
    <source>
        <dbReference type="ARBA" id="ARBA00022917"/>
    </source>
</evidence>
<evidence type="ECO:0000256" key="2">
    <source>
        <dbReference type="ARBA" id="ARBA00016956"/>
    </source>
</evidence>
<evidence type="ECO:0000256" key="3">
    <source>
        <dbReference type="ARBA" id="ARBA00022768"/>
    </source>
</evidence>
<accession>A0ABS0CAC8</accession>
<evidence type="ECO:0000313" key="11">
    <source>
        <dbReference type="Proteomes" id="UP000807309"/>
    </source>
</evidence>
<name>A0ABS0CAC8_9NOCA</name>
<dbReference type="SUPFAM" id="SSF46934">
    <property type="entry name" value="UBA-like"/>
    <property type="match status" value="1"/>
</dbReference>
<evidence type="ECO:0000256" key="5">
    <source>
        <dbReference type="ARBA" id="ARBA00025453"/>
    </source>
</evidence>
<dbReference type="Gene3D" id="1.10.8.10">
    <property type="entry name" value="DNA helicase RuvA subunit, C-terminal domain"/>
    <property type="match status" value="1"/>
</dbReference>
<dbReference type="GO" id="GO:0003746">
    <property type="term" value="F:translation elongation factor activity"/>
    <property type="evidence" value="ECO:0007669"/>
    <property type="project" value="UniProtKB-KW"/>
</dbReference>
<evidence type="ECO:0000313" key="10">
    <source>
        <dbReference type="EMBL" id="MBF6226790.1"/>
    </source>
</evidence>
<dbReference type="HAMAP" id="MF_00050">
    <property type="entry name" value="EF_Ts"/>
    <property type="match status" value="1"/>
</dbReference>
<reference evidence="10 11" key="1">
    <citation type="submission" date="2020-10" db="EMBL/GenBank/DDBJ databases">
        <title>Identification of Nocardia species via Next-generation sequencing and recognition of intraspecies genetic diversity.</title>
        <authorList>
            <person name="Li P."/>
            <person name="Li P."/>
            <person name="Lu B."/>
        </authorList>
    </citation>
    <scope>NUCLEOTIDE SEQUENCE [LARGE SCALE GENOMIC DNA]</scope>
    <source>
        <strain evidence="10 11">N-11</strain>
    </source>
</reference>
<dbReference type="Pfam" id="PF00889">
    <property type="entry name" value="EF_TS"/>
    <property type="match status" value="1"/>
</dbReference>
<feature type="region of interest" description="Involved in Mg(2+) ion dislocation from EF-Tu" evidence="6">
    <location>
        <begin position="76"/>
        <end position="79"/>
    </location>
</feature>
<comment type="function">
    <text evidence="5 6 7">Associates with the EF-Tu.GDP complex and induces the exchange of GDP to GTP. It remains bound to the aminoacyl-tRNA.EF-Tu.GTP complex up to the GTP hydrolysis stage on the ribosome.</text>
</comment>
<dbReference type="InterPro" id="IPR014039">
    <property type="entry name" value="Transl_elong_EFTs/EF1B_dimer"/>
</dbReference>
<comment type="similarity">
    <text evidence="1 6 7">Belongs to the EF-Ts family.</text>
</comment>
<dbReference type="PROSITE" id="PS01127">
    <property type="entry name" value="EF_TS_2"/>
    <property type="match status" value="1"/>
</dbReference>
<evidence type="ECO:0000256" key="6">
    <source>
        <dbReference type="HAMAP-Rule" id="MF_00050"/>
    </source>
</evidence>
<dbReference type="PANTHER" id="PTHR11741">
    <property type="entry name" value="ELONGATION FACTOR TS"/>
    <property type="match status" value="1"/>
</dbReference>
<dbReference type="PROSITE" id="PS01126">
    <property type="entry name" value="EF_TS_1"/>
    <property type="match status" value="1"/>
</dbReference>
<dbReference type="CDD" id="cd14275">
    <property type="entry name" value="UBA_EF-Ts"/>
    <property type="match status" value="1"/>
</dbReference>
<dbReference type="RefSeq" id="WP_195033871.1">
    <property type="nucleotide sequence ID" value="NZ_JADLRE010000012.1"/>
</dbReference>